<keyword evidence="7" id="KW-0735">Signal-anchor</keyword>
<evidence type="ECO:0000259" key="14">
    <source>
        <dbReference type="Pfam" id="PF17039"/>
    </source>
</evidence>
<dbReference type="AlphaFoldDB" id="W8BAD3"/>
<dbReference type="EC" id="2.4.1.-" evidence="12"/>
<evidence type="ECO:0000256" key="4">
    <source>
        <dbReference type="ARBA" id="ARBA00022676"/>
    </source>
</evidence>
<dbReference type="Gene3D" id="3.40.50.11660">
    <property type="entry name" value="Glycosyl transferase family 10, C-terminal domain"/>
    <property type="match status" value="1"/>
</dbReference>
<comment type="pathway">
    <text evidence="2">Protein modification; protein glycosylation.</text>
</comment>
<comment type="similarity">
    <text evidence="3 12">Belongs to the glycosyltransferase 10 family.</text>
</comment>
<name>W8BAD3_CERCA</name>
<evidence type="ECO:0000256" key="12">
    <source>
        <dbReference type="RuleBase" id="RU003832"/>
    </source>
</evidence>
<evidence type="ECO:0000259" key="13">
    <source>
        <dbReference type="Pfam" id="PF00852"/>
    </source>
</evidence>
<keyword evidence="4 12" id="KW-0328">Glycosyltransferase</keyword>
<dbReference type="InterPro" id="IPR001503">
    <property type="entry name" value="Glyco_trans_10"/>
</dbReference>
<dbReference type="GeneID" id="101463527"/>
<feature type="domain" description="Fucosyltransferase C-terminal" evidence="13">
    <location>
        <begin position="204"/>
        <end position="381"/>
    </location>
</feature>
<dbReference type="UniPathway" id="UPA00378"/>
<organism evidence="15">
    <name type="scientific">Ceratitis capitata</name>
    <name type="common">Mediterranean fruit fly</name>
    <name type="synonym">Tephritis capitata</name>
    <dbReference type="NCBI Taxonomy" id="7213"/>
    <lineage>
        <taxon>Eukaryota</taxon>
        <taxon>Metazoa</taxon>
        <taxon>Ecdysozoa</taxon>
        <taxon>Arthropoda</taxon>
        <taxon>Hexapoda</taxon>
        <taxon>Insecta</taxon>
        <taxon>Pterygota</taxon>
        <taxon>Neoptera</taxon>
        <taxon>Endopterygota</taxon>
        <taxon>Diptera</taxon>
        <taxon>Brachycera</taxon>
        <taxon>Muscomorpha</taxon>
        <taxon>Tephritoidea</taxon>
        <taxon>Tephritidae</taxon>
        <taxon>Ceratitis</taxon>
        <taxon>Ceratitis</taxon>
    </lineage>
</organism>
<dbReference type="Pfam" id="PF17039">
    <property type="entry name" value="Glyco_tran_10_N"/>
    <property type="match status" value="1"/>
</dbReference>
<dbReference type="InterPro" id="IPR055270">
    <property type="entry name" value="Glyco_tran_10_C"/>
</dbReference>
<keyword evidence="5 12" id="KW-0808">Transferase</keyword>
<evidence type="ECO:0000256" key="3">
    <source>
        <dbReference type="ARBA" id="ARBA00008919"/>
    </source>
</evidence>
<feature type="domain" description="Fucosyltransferase N-terminal" evidence="14">
    <location>
        <begin position="52"/>
        <end position="164"/>
    </location>
</feature>
<accession>W8BAD3</accession>
<keyword evidence="10 12" id="KW-0472">Membrane</keyword>
<keyword evidence="11" id="KW-0325">Glycoprotein</keyword>
<dbReference type="InterPro" id="IPR031481">
    <property type="entry name" value="Glyco_tran_10_N"/>
</dbReference>
<dbReference type="GO" id="GO:0032580">
    <property type="term" value="C:Golgi cisterna membrane"/>
    <property type="evidence" value="ECO:0007669"/>
    <property type="project" value="UniProtKB-SubCell"/>
</dbReference>
<evidence type="ECO:0000256" key="11">
    <source>
        <dbReference type="ARBA" id="ARBA00023180"/>
    </source>
</evidence>
<evidence type="ECO:0000256" key="1">
    <source>
        <dbReference type="ARBA" id="ARBA00004447"/>
    </source>
</evidence>
<evidence type="ECO:0000256" key="10">
    <source>
        <dbReference type="ARBA" id="ARBA00023136"/>
    </source>
</evidence>
<evidence type="ECO:0000256" key="7">
    <source>
        <dbReference type="ARBA" id="ARBA00022968"/>
    </source>
</evidence>
<sequence length="396" mass="46301">MHINKRVFKLALKIICSFTVFLLLISAVLFTQQNVPSTPIDGKILRAIMSKKTSVILFWNGFFRDSRWTLPVDTLHAKCPNANCIITNQVHYLSSVEDYAAIIFHTARSFSLLKSRPRQRAAHQFYVFAQLESPEHTWHNLNAERNFYNLTMTYRLDSDIVWSYNVMRAKETEEIVAPRAQVMWRNADTSWTQNNTDLLLSIGRKKKLAAWFVSNCKVPSRREKLVKQLQAHLPVDVYGKCGNLSCARFDNACDELLDTDYKFYFSFENSICLDYVTEKFYNALRRQIVPVVFGGANYTLFAPPHSYIDVQDFKNVSSLANYLKYLDGNPLEYAKYFWWRRYYTVDTFKGGLQTLPYCELCQRIQTHPAVRQTQIYEDINAFWNENICTTKGRIEF</sequence>
<dbReference type="OrthoDB" id="427096at2759"/>
<dbReference type="SUPFAM" id="SSF53756">
    <property type="entry name" value="UDP-Glycosyltransferase/glycogen phosphorylase"/>
    <property type="match status" value="1"/>
</dbReference>
<gene>
    <name evidence="15" type="primary">FUCTC</name>
</gene>
<feature type="transmembrane region" description="Helical" evidence="12">
    <location>
        <begin position="12"/>
        <end position="30"/>
    </location>
</feature>
<dbReference type="EMBL" id="GAMC01012567">
    <property type="protein sequence ID" value="JAB93988.1"/>
    <property type="molecule type" value="mRNA"/>
</dbReference>
<evidence type="ECO:0000313" key="15">
    <source>
        <dbReference type="EMBL" id="JAB93988.1"/>
    </source>
</evidence>
<keyword evidence="6 12" id="KW-0812">Transmembrane</keyword>
<comment type="subcellular location">
    <subcellularLocation>
        <location evidence="1 12">Golgi apparatus</location>
        <location evidence="1 12">Golgi stack membrane</location>
        <topology evidence="1 12">Single-pass type II membrane protein</topology>
    </subcellularLocation>
</comment>
<keyword evidence="8 12" id="KW-1133">Transmembrane helix</keyword>
<evidence type="ECO:0000256" key="5">
    <source>
        <dbReference type="ARBA" id="ARBA00022679"/>
    </source>
</evidence>
<dbReference type="PANTHER" id="PTHR48438">
    <property type="entry name" value="ALPHA-(1,3)-FUCOSYLTRANSFERASE C-RELATED"/>
    <property type="match status" value="1"/>
</dbReference>
<dbReference type="PANTHER" id="PTHR48438:SF1">
    <property type="entry name" value="ALPHA-(1,3)-FUCOSYLTRANSFERASE C-RELATED"/>
    <property type="match status" value="1"/>
</dbReference>
<keyword evidence="9 12" id="KW-0333">Golgi apparatus</keyword>
<evidence type="ECO:0000256" key="6">
    <source>
        <dbReference type="ARBA" id="ARBA00022692"/>
    </source>
</evidence>
<evidence type="ECO:0000256" key="2">
    <source>
        <dbReference type="ARBA" id="ARBA00004922"/>
    </source>
</evidence>
<protein>
    <recommendedName>
        <fullName evidence="12">Fucosyltransferase</fullName>
        <ecNumber evidence="12">2.4.1.-</ecNumber>
    </recommendedName>
</protein>
<dbReference type="FunFam" id="3.40.50.11660:FF:000006">
    <property type="entry name" value="Alpha-(1,3)-fucosyltransferase C"/>
    <property type="match status" value="1"/>
</dbReference>
<proteinExistence type="evidence at transcript level"/>
<dbReference type="Pfam" id="PF00852">
    <property type="entry name" value="Glyco_transf_10"/>
    <property type="match status" value="1"/>
</dbReference>
<evidence type="ECO:0000256" key="8">
    <source>
        <dbReference type="ARBA" id="ARBA00022989"/>
    </source>
</evidence>
<dbReference type="InterPro" id="IPR038577">
    <property type="entry name" value="GT10-like_C_sf"/>
</dbReference>
<reference evidence="15" key="2">
    <citation type="journal article" date="2014" name="BMC Genomics">
        <title>A genomic perspective to assessing quality of mass-reared SIT flies used in Mediterranean fruit fly (Ceratitis capitata) eradication in California.</title>
        <authorList>
            <person name="Calla B."/>
            <person name="Hall B."/>
            <person name="Hou S."/>
            <person name="Geib S.M."/>
        </authorList>
    </citation>
    <scope>NUCLEOTIDE SEQUENCE</scope>
</reference>
<evidence type="ECO:0000256" key="9">
    <source>
        <dbReference type="ARBA" id="ARBA00023034"/>
    </source>
</evidence>
<dbReference type="GO" id="GO:0008417">
    <property type="term" value="F:fucosyltransferase activity"/>
    <property type="evidence" value="ECO:0007669"/>
    <property type="project" value="InterPro"/>
</dbReference>
<dbReference type="KEGG" id="ccat:101463527"/>
<reference evidence="15" key="1">
    <citation type="submission" date="2013-07" db="EMBL/GenBank/DDBJ databases">
        <authorList>
            <person name="Geib S."/>
        </authorList>
    </citation>
    <scope>NUCLEOTIDE SEQUENCE</scope>
</reference>